<dbReference type="NCBIfam" id="NF002537">
    <property type="entry name" value="PRK02090.1"/>
    <property type="match status" value="1"/>
</dbReference>
<evidence type="ECO:0000313" key="7">
    <source>
        <dbReference type="EMBL" id="EFJ32876.1"/>
    </source>
</evidence>
<dbReference type="eggNOG" id="KOG0189">
    <property type="taxonomic scope" value="Eukaryota"/>
</dbReference>
<dbReference type="GO" id="GO:0019379">
    <property type="term" value="P:sulfate assimilation, phosphoadenylyl sulfate reduction by phosphoadenylyl-sulfate reductase (thioredoxin)"/>
    <property type="evidence" value="ECO:0007669"/>
    <property type="project" value="InterPro"/>
</dbReference>
<dbReference type="EMBL" id="GL377571">
    <property type="protein sequence ID" value="EFJ32876.1"/>
    <property type="molecule type" value="Genomic_DNA"/>
</dbReference>
<dbReference type="GO" id="GO:0046872">
    <property type="term" value="F:metal ion binding"/>
    <property type="evidence" value="ECO:0007669"/>
    <property type="project" value="UniProtKB-KW"/>
</dbReference>
<keyword evidence="2" id="KW-0479">Metal-binding</keyword>
<evidence type="ECO:0000256" key="3">
    <source>
        <dbReference type="ARBA" id="ARBA00023002"/>
    </source>
</evidence>
<keyword evidence="3" id="KW-0560">Oxidoreductase</keyword>
<keyword evidence="8" id="KW-1185">Reference proteome</keyword>
<gene>
    <name evidence="7" type="ORF">SELMODRAFT_167572</name>
</gene>
<dbReference type="PROSITE" id="PS00194">
    <property type="entry name" value="THIOREDOXIN_1"/>
    <property type="match status" value="1"/>
</dbReference>
<dbReference type="InterPro" id="IPR013766">
    <property type="entry name" value="Thioredoxin_domain"/>
</dbReference>
<feature type="domain" description="Thioredoxin" evidence="6">
    <location>
        <begin position="333"/>
        <end position="462"/>
    </location>
</feature>
<dbReference type="Gene3D" id="3.40.50.620">
    <property type="entry name" value="HUPs"/>
    <property type="match status" value="1"/>
</dbReference>
<dbReference type="Gene3D" id="3.40.30.10">
    <property type="entry name" value="Glutaredoxin"/>
    <property type="match status" value="1"/>
</dbReference>
<sequence length="462" mass="52398">MEAVSWPAASCSVPLVSSGSGLKQTSLQSTFKSSSRVWLPRQGGLSMRAYCAVASAEVAAEPEQVPLKPILTPAQQALQPAKPPPAQSGEIELDPEKLAEEMNTCSPLEIMDRALGMYGNDIAIAFGGAEDVALIEIAHQSARPYRVFTLDTGRMNPETYRFFTEVERHYNIQIEYVFPDAGEVEKLTKDKGMFSFYQDGHEECCNIRRIRPLSKKLQGLRSWITGQRRDQLPVSRGKLPVVQIDPSFDGRDGPETLLKWNPLASMSHNEIWRFLTNMNVPINELHTKGFASVGCEPCTRSILPWQHEREGRWWWEETNSKELGINKGNMNNVRPYRRQQEFGGDLYNNPSIIKFSREEMRALGKTTSREKSGVVCLYAPWCPHCQAMDAAYKELATRLEGTPVYIAKFRADGVNKMMCQQELMMTTFPTILFFPKNSTKFIKYPSERRDINSLHSFVMSFM</sequence>
<dbReference type="Pfam" id="PF00085">
    <property type="entry name" value="Thioredoxin"/>
    <property type="match status" value="1"/>
</dbReference>
<dbReference type="OMA" id="ANVKGHD"/>
<keyword evidence="4" id="KW-0408">Iron</keyword>
<accession>D8R339</accession>
<dbReference type="GO" id="GO:0004604">
    <property type="term" value="F:phosphoadenylyl-sulfate reductase (thioredoxin) activity"/>
    <property type="evidence" value="ECO:0007669"/>
    <property type="project" value="InterPro"/>
</dbReference>
<dbReference type="Proteomes" id="UP000001514">
    <property type="component" value="Unassembled WGS sequence"/>
</dbReference>
<protein>
    <recommendedName>
        <fullName evidence="6">Thioredoxin domain-containing protein</fullName>
    </recommendedName>
</protein>
<dbReference type="STRING" id="88036.D8R339"/>
<evidence type="ECO:0000259" key="6">
    <source>
        <dbReference type="PROSITE" id="PS51352"/>
    </source>
</evidence>
<dbReference type="InterPro" id="IPR014729">
    <property type="entry name" value="Rossmann-like_a/b/a_fold"/>
</dbReference>
<dbReference type="InParanoid" id="D8R339"/>
<dbReference type="SUPFAM" id="SSF52402">
    <property type="entry name" value="Adenine nucleotide alpha hydrolases-like"/>
    <property type="match status" value="1"/>
</dbReference>
<keyword evidence="5" id="KW-0411">Iron-sulfur</keyword>
<dbReference type="AlphaFoldDB" id="D8R339"/>
<dbReference type="FunCoup" id="D8R339">
    <property type="interactions" value="441"/>
</dbReference>
<dbReference type="HOGENOM" id="CLU_044089_4_0_1"/>
<dbReference type="Gramene" id="EFJ32876">
    <property type="protein sequence ID" value="EFJ32876"/>
    <property type="gene ID" value="SELMODRAFT_167572"/>
</dbReference>
<organism evidence="8">
    <name type="scientific">Selaginella moellendorffii</name>
    <name type="common">Spikemoss</name>
    <dbReference type="NCBI Taxonomy" id="88036"/>
    <lineage>
        <taxon>Eukaryota</taxon>
        <taxon>Viridiplantae</taxon>
        <taxon>Streptophyta</taxon>
        <taxon>Embryophyta</taxon>
        <taxon>Tracheophyta</taxon>
        <taxon>Lycopodiopsida</taxon>
        <taxon>Selaginellales</taxon>
        <taxon>Selaginellaceae</taxon>
        <taxon>Selaginella</taxon>
    </lineage>
</organism>
<evidence type="ECO:0000256" key="1">
    <source>
        <dbReference type="ARBA" id="ARBA00001966"/>
    </source>
</evidence>
<dbReference type="InterPro" id="IPR002500">
    <property type="entry name" value="PAPS_reduct_dom"/>
</dbReference>
<dbReference type="OrthoDB" id="7869097at2759"/>
<dbReference type="Pfam" id="PF01507">
    <property type="entry name" value="PAPS_reduct"/>
    <property type="match status" value="1"/>
</dbReference>
<dbReference type="InterPro" id="IPR036249">
    <property type="entry name" value="Thioredoxin-like_sf"/>
</dbReference>
<evidence type="ECO:0000313" key="8">
    <source>
        <dbReference type="Proteomes" id="UP000001514"/>
    </source>
</evidence>
<dbReference type="SUPFAM" id="SSF52833">
    <property type="entry name" value="Thioredoxin-like"/>
    <property type="match status" value="1"/>
</dbReference>
<evidence type="ECO:0000256" key="4">
    <source>
        <dbReference type="ARBA" id="ARBA00023004"/>
    </source>
</evidence>
<dbReference type="KEGG" id="smo:SELMODRAFT_167572"/>
<reference evidence="7 8" key="1">
    <citation type="journal article" date="2011" name="Science">
        <title>The Selaginella genome identifies genetic changes associated with the evolution of vascular plants.</title>
        <authorList>
            <person name="Banks J.A."/>
            <person name="Nishiyama T."/>
            <person name="Hasebe M."/>
            <person name="Bowman J.L."/>
            <person name="Gribskov M."/>
            <person name="dePamphilis C."/>
            <person name="Albert V.A."/>
            <person name="Aono N."/>
            <person name="Aoyama T."/>
            <person name="Ambrose B.A."/>
            <person name="Ashton N.W."/>
            <person name="Axtell M.J."/>
            <person name="Barker E."/>
            <person name="Barker M.S."/>
            <person name="Bennetzen J.L."/>
            <person name="Bonawitz N.D."/>
            <person name="Chapple C."/>
            <person name="Cheng C."/>
            <person name="Correa L.G."/>
            <person name="Dacre M."/>
            <person name="DeBarry J."/>
            <person name="Dreyer I."/>
            <person name="Elias M."/>
            <person name="Engstrom E.M."/>
            <person name="Estelle M."/>
            <person name="Feng L."/>
            <person name="Finet C."/>
            <person name="Floyd S.K."/>
            <person name="Frommer W.B."/>
            <person name="Fujita T."/>
            <person name="Gramzow L."/>
            <person name="Gutensohn M."/>
            <person name="Harholt J."/>
            <person name="Hattori M."/>
            <person name="Heyl A."/>
            <person name="Hirai T."/>
            <person name="Hiwatashi Y."/>
            <person name="Ishikawa M."/>
            <person name="Iwata M."/>
            <person name="Karol K.G."/>
            <person name="Koehler B."/>
            <person name="Kolukisaoglu U."/>
            <person name="Kubo M."/>
            <person name="Kurata T."/>
            <person name="Lalonde S."/>
            <person name="Li K."/>
            <person name="Li Y."/>
            <person name="Litt A."/>
            <person name="Lyons E."/>
            <person name="Manning G."/>
            <person name="Maruyama T."/>
            <person name="Michael T.P."/>
            <person name="Mikami K."/>
            <person name="Miyazaki S."/>
            <person name="Morinaga S."/>
            <person name="Murata T."/>
            <person name="Mueller-Roeber B."/>
            <person name="Nelson D.R."/>
            <person name="Obara M."/>
            <person name="Oguri Y."/>
            <person name="Olmstead R.G."/>
            <person name="Onodera N."/>
            <person name="Petersen B.L."/>
            <person name="Pils B."/>
            <person name="Prigge M."/>
            <person name="Rensing S.A."/>
            <person name="Riano-Pachon D.M."/>
            <person name="Roberts A.W."/>
            <person name="Sato Y."/>
            <person name="Scheller H.V."/>
            <person name="Schulz B."/>
            <person name="Schulz C."/>
            <person name="Shakirov E.V."/>
            <person name="Shibagaki N."/>
            <person name="Shinohara N."/>
            <person name="Shippen D.E."/>
            <person name="Soerensen I."/>
            <person name="Sotooka R."/>
            <person name="Sugimoto N."/>
            <person name="Sugita M."/>
            <person name="Sumikawa N."/>
            <person name="Tanurdzic M."/>
            <person name="Theissen G."/>
            <person name="Ulvskov P."/>
            <person name="Wakazuki S."/>
            <person name="Weng J.K."/>
            <person name="Willats W.W."/>
            <person name="Wipf D."/>
            <person name="Wolf P.G."/>
            <person name="Yang L."/>
            <person name="Zimmer A.D."/>
            <person name="Zhu Q."/>
            <person name="Mitros T."/>
            <person name="Hellsten U."/>
            <person name="Loque D."/>
            <person name="Otillar R."/>
            <person name="Salamov A."/>
            <person name="Schmutz J."/>
            <person name="Shapiro H."/>
            <person name="Lindquist E."/>
            <person name="Lucas S."/>
            <person name="Rokhsar D."/>
            <person name="Grigoriev I.V."/>
        </authorList>
    </citation>
    <scope>NUCLEOTIDE SEQUENCE [LARGE SCALE GENOMIC DNA]</scope>
</reference>
<dbReference type="PROSITE" id="PS51352">
    <property type="entry name" value="THIOREDOXIN_2"/>
    <property type="match status" value="1"/>
</dbReference>
<dbReference type="PANTHER" id="PTHR46482">
    <property type="entry name" value="5'-ADENYLYLSULFATE REDUCTASE 3, CHLOROPLASTIC"/>
    <property type="match status" value="1"/>
</dbReference>
<comment type="cofactor">
    <cofactor evidence="1">
        <name>[4Fe-4S] cluster</name>
        <dbReference type="ChEBI" id="CHEBI:49883"/>
    </cofactor>
</comment>
<dbReference type="InterPro" id="IPR004511">
    <property type="entry name" value="PAPS/APS_Rdtase"/>
</dbReference>
<evidence type="ECO:0000256" key="2">
    <source>
        <dbReference type="ARBA" id="ARBA00022723"/>
    </source>
</evidence>
<dbReference type="eggNOG" id="KOG0191">
    <property type="taxonomic scope" value="Eukaryota"/>
</dbReference>
<dbReference type="InterPro" id="IPR017937">
    <property type="entry name" value="Thioredoxin_CS"/>
</dbReference>
<dbReference type="GO" id="GO:0051536">
    <property type="term" value="F:iron-sulfur cluster binding"/>
    <property type="evidence" value="ECO:0007669"/>
    <property type="project" value="UniProtKB-KW"/>
</dbReference>
<dbReference type="HAMAP" id="MF_00063">
    <property type="entry name" value="CysH"/>
    <property type="match status" value="1"/>
</dbReference>
<dbReference type="CDD" id="cd23945">
    <property type="entry name" value="PAPS_reductase"/>
    <property type="match status" value="1"/>
</dbReference>
<name>D8R339_SELML</name>
<dbReference type="PANTHER" id="PTHR46482:SF9">
    <property type="entry name" value="5'-ADENYLYLSULFATE REDUCTASE 1, CHLOROPLASTIC"/>
    <property type="match status" value="1"/>
</dbReference>
<proteinExistence type="inferred from homology"/>
<evidence type="ECO:0000256" key="5">
    <source>
        <dbReference type="ARBA" id="ARBA00023014"/>
    </source>
</evidence>